<feature type="domain" description="Cation/H+ exchanger transmembrane" evidence="8">
    <location>
        <begin position="18"/>
        <end position="387"/>
    </location>
</feature>
<evidence type="ECO:0000256" key="5">
    <source>
        <dbReference type="ARBA" id="ARBA00022989"/>
    </source>
</evidence>
<evidence type="ECO:0000259" key="8">
    <source>
        <dbReference type="Pfam" id="PF00999"/>
    </source>
</evidence>
<dbReference type="GO" id="GO:0016020">
    <property type="term" value="C:membrane"/>
    <property type="evidence" value="ECO:0007669"/>
    <property type="project" value="UniProtKB-SubCell"/>
</dbReference>
<keyword evidence="5 7" id="KW-1133">Transmembrane helix</keyword>
<evidence type="ECO:0000313" key="10">
    <source>
        <dbReference type="Proteomes" id="UP000324233"/>
    </source>
</evidence>
<dbReference type="Pfam" id="PF00999">
    <property type="entry name" value="Na_H_Exchanger"/>
    <property type="match status" value="1"/>
</dbReference>
<dbReference type="OrthoDB" id="9793589at2"/>
<dbReference type="GO" id="GO:1902600">
    <property type="term" value="P:proton transmembrane transport"/>
    <property type="evidence" value="ECO:0007669"/>
    <property type="project" value="InterPro"/>
</dbReference>
<dbReference type="PANTHER" id="PTHR42751">
    <property type="entry name" value="SODIUM/HYDROGEN EXCHANGER FAMILY/TRKA DOMAIN PROTEIN"/>
    <property type="match status" value="1"/>
</dbReference>
<dbReference type="PANTHER" id="PTHR42751:SF1">
    <property type="entry name" value="CATION_PROTON ANTIPORTER YBAL-RELATED"/>
    <property type="match status" value="1"/>
</dbReference>
<evidence type="ECO:0000256" key="7">
    <source>
        <dbReference type="SAM" id="Phobius"/>
    </source>
</evidence>
<feature type="transmembrane region" description="Helical" evidence="7">
    <location>
        <begin position="34"/>
        <end position="52"/>
    </location>
</feature>
<comment type="subcellular location">
    <subcellularLocation>
        <location evidence="1">Membrane</location>
        <topology evidence="1">Multi-pass membrane protein</topology>
    </subcellularLocation>
</comment>
<dbReference type="Proteomes" id="UP000324233">
    <property type="component" value="Chromosome"/>
</dbReference>
<dbReference type="Gene3D" id="1.20.1530.20">
    <property type="match status" value="1"/>
</dbReference>
<evidence type="ECO:0000256" key="6">
    <source>
        <dbReference type="ARBA" id="ARBA00023136"/>
    </source>
</evidence>
<evidence type="ECO:0000313" key="9">
    <source>
        <dbReference type="EMBL" id="QEH33776.1"/>
    </source>
</evidence>
<proteinExistence type="inferred from homology"/>
<evidence type="ECO:0000256" key="4">
    <source>
        <dbReference type="ARBA" id="ARBA00022692"/>
    </source>
</evidence>
<keyword evidence="6 7" id="KW-0472">Membrane</keyword>
<dbReference type="InterPro" id="IPR038770">
    <property type="entry name" value="Na+/solute_symporter_sf"/>
</dbReference>
<dbReference type="EMBL" id="CP042997">
    <property type="protein sequence ID" value="QEH33776.1"/>
    <property type="molecule type" value="Genomic_DNA"/>
</dbReference>
<feature type="transmembrane region" description="Helical" evidence="7">
    <location>
        <begin position="150"/>
        <end position="173"/>
    </location>
</feature>
<keyword evidence="4 7" id="KW-0812">Transmembrane</keyword>
<evidence type="ECO:0000256" key="3">
    <source>
        <dbReference type="ARBA" id="ARBA00022448"/>
    </source>
</evidence>
<sequence length="409" mass="42081">MAHEEDSLISTVAVGLSYAFGGGLLAAKIGLPPLVGYLVAGIAVGPFTPGFVADTALAPQLAEIGVILLMFGVGMHFSIGDLLAVRRIAVPGAAAQITVATAMGAGMAASWGWPLMAGLIFGLALSVASTVVLLRALEDRRLLHSRDGRVAVGWLVVEDLAMVLALVLLPALAGGPPEGGGPDAWELFQAVALTLAKVAAFVAVMLVVGVRIFPWILARVEGLRSRELFTLAVIALSLGVAFVAARVFGVSFALGAFFAGVVINESELSRRAARDLQPLQDAFAALFFVSVGMLFDPSVLTQHPLSLLAVVAIITVGKSLAAMGIVLALGEPLSTAMTVSASLAQIGEFSFILASLGLSLKIVPPEGQSLIVAGALVSIVLNPLAFAAVRPWMQAQPQDPEPPPAAQGH</sequence>
<comment type="similarity">
    <text evidence="2">Belongs to the monovalent cation:proton antiporter 2 (CPA2) transporter (TC 2.A.37) family.</text>
</comment>
<name>A0A5B9VZD6_9BACT</name>
<evidence type="ECO:0000256" key="2">
    <source>
        <dbReference type="ARBA" id="ARBA00005551"/>
    </source>
</evidence>
<gene>
    <name evidence="9" type="primary">ybaL_2</name>
    <name evidence="9" type="ORF">OJF2_23050</name>
</gene>
<feature type="transmembrane region" description="Helical" evidence="7">
    <location>
        <begin position="6"/>
        <end position="27"/>
    </location>
</feature>
<feature type="transmembrane region" description="Helical" evidence="7">
    <location>
        <begin position="193"/>
        <end position="217"/>
    </location>
</feature>
<feature type="transmembrane region" description="Helical" evidence="7">
    <location>
        <begin position="370"/>
        <end position="389"/>
    </location>
</feature>
<dbReference type="InterPro" id="IPR006153">
    <property type="entry name" value="Cation/H_exchanger_TM"/>
</dbReference>
<feature type="transmembrane region" description="Helical" evidence="7">
    <location>
        <begin position="64"/>
        <end position="85"/>
    </location>
</feature>
<reference evidence="9 10" key="1">
    <citation type="submission" date="2019-08" db="EMBL/GenBank/DDBJ databases">
        <title>Deep-cultivation of Planctomycetes and their phenomic and genomic characterization uncovers novel biology.</title>
        <authorList>
            <person name="Wiegand S."/>
            <person name="Jogler M."/>
            <person name="Boedeker C."/>
            <person name="Pinto D."/>
            <person name="Vollmers J."/>
            <person name="Rivas-Marin E."/>
            <person name="Kohn T."/>
            <person name="Peeters S.H."/>
            <person name="Heuer A."/>
            <person name="Rast P."/>
            <person name="Oberbeckmann S."/>
            <person name="Bunk B."/>
            <person name="Jeske O."/>
            <person name="Meyerdierks A."/>
            <person name="Storesund J.E."/>
            <person name="Kallscheuer N."/>
            <person name="Luecker S."/>
            <person name="Lage O.M."/>
            <person name="Pohl T."/>
            <person name="Merkel B.J."/>
            <person name="Hornburger P."/>
            <person name="Mueller R.-W."/>
            <person name="Bruemmer F."/>
            <person name="Labrenz M."/>
            <person name="Spormann A.M."/>
            <person name="Op den Camp H."/>
            <person name="Overmann J."/>
            <person name="Amann R."/>
            <person name="Jetten M.S.M."/>
            <person name="Mascher T."/>
            <person name="Medema M.H."/>
            <person name="Devos D.P."/>
            <person name="Kaster A.-K."/>
            <person name="Ovreas L."/>
            <person name="Rohde M."/>
            <person name="Galperin M.Y."/>
            <person name="Jogler C."/>
        </authorList>
    </citation>
    <scope>NUCLEOTIDE SEQUENCE [LARGE SCALE GENOMIC DNA]</scope>
    <source>
        <strain evidence="9 10">OJF2</strain>
    </source>
</reference>
<keyword evidence="3" id="KW-0813">Transport</keyword>
<feature type="transmembrane region" description="Helical" evidence="7">
    <location>
        <begin position="282"/>
        <end position="300"/>
    </location>
</feature>
<feature type="transmembrane region" description="Helical" evidence="7">
    <location>
        <begin position="92"/>
        <end position="113"/>
    </location>
</feature>
<dbReference type="GO" id="GO:0015297">
    <property type="term" value="F:antiporter activity"/>
    <property type="evidence" value="ECO:0007669"/>
    <property type="project" value="InterPro"/>
</dbReference>
<feature type="transmembrane region" description="Helical" evidence="7">
    <location>
        <begin position="229"/>
        <end position="262"/>
    </location>
</feature>
<accession>A0A5B9VZD6</accession>
<feature type="transmembrane region" description="Helical" evidence="7">
    <location>
        <begin position="119"/>
        <end position="138"/>
    </location>
</feature>
<evidence type="ECO:0000256" key="1">
    <source>
        <dbReference type="ARBA" id="ARBA00004141"/>
    </source>
</evidence>
<keyword evidence="10" id="KW-1185">Reference proteome</keyword>
<feature type="transmembrane region" description="Helical" evidence="7">
    <location>
        <begin position="336"/>
        <end position="358"/>
    </location>
</feature>
<feature type="transmembrane region" description="Helical" evidence="7">
    <location>
        <begin position="307"/>
        <end position="330"/>
    </location>
</feature>
<dbReference type="KEGG" id="agv:OJF2_23050"/>
<dbReference type="AlphaFoldDB" id="A0A5B9VZD6"/>
<protein>
    <submittedName>
        <fullName evidence="9">Inner membrane protein YbaL</fullName>
    </submittedName>
</protein>
<organism evidence="9 10">
    <name type="scientific">Aquisphaera giovannonii</name>
    <dbReference type="NCBI Taxonomy" id="406548"/>
    <lineage>
        <taxon>Bacteria</taxon>
        <taxon>Pseudomonadati</taxon>
        <taxon>Planctomycetota</taxon>
        <taxon>Planctomycetia</taxon>
        <taxon>Isosphaerales</taxon>
        <taxon>Isosphaeraceae</taxon>
        <taxon>Aquisphaera</taxon>
    </lineage>
</organism>